<evidence type="ECO:0000256" key="4">
    <source>
        <dbReference type="ARBA" id="ARBA00023002"/>
    </source>
</evidence>
<dbReference type="AlphaFoldDB" id="A0A6S6QVA5"/>
<feature type="domain" description="NADPH-dependent FMN reductase-like" evidence="5">
    <location>
        <begin position="17"/>
        <end position="159"/>
    </location>
</feature>
<sequence>MRRVISGIQENKVSKPQIVGISGNLASPSRTLSLVVSTAERIARESGGEARVLDISDLWGLGEIRSRAGAPPAVEAALKAVEQADLLVVGSPVYKGSYTGLFKHFIDFIDYRSLIGTPVALLATGGSDRHALVIEHQLRPLFGFFQAQVLGTGIFLTEKDFSDGEITDAVLKARFDQLVREGVDALRPFRSGARTEAAA</sequence>
<evidence type="ECO:0000256" key="2">
    <source>
        <dbReference type="ARBA" id="ARBA00022630"/>
    </source>
</evidence>
<dbReference type="InterPro" id="IPR051814">
    <property type="entry name" value="NAD(P)H-dep_FMN_reductase"/>
</dbReference>
<dbReference type="Gene3D" id="3.40.50.360">
    <property type="match status" value="1"/>
</dbReference>
<dbReference type="PANTHER" id="PTHR43408:SF2">
    <property type="entry name" value="FMN REDUCTASE (NADPH)"/>
    <property type="match status" value="1"/>
</dbReference>
<organism evidence="6 7">
    <name type="scientific">Terrihabitans soli</name>
    <dbReference type="NCBI Taxonomy" id="708113"/>
    <lineage>
        <taxon>Bacteria</taxon>
        <taxon>Pseudomonadati</taxon>
        <taxon>Pseudomonadota</taxon>
        <taxon>Alphaproteobacteria</taxon>
        <taxon>Hyphomicrobiales</taxon>
        <taxon>Terrihabitans</taxon>
    </lineage>
</organism>
<keyword evidence="7" id="KW-1185">Reference proteome</keyword>
<keyword evidence="3" id="KW-0288">FMN</keyword>
<dbReference type="Proteomes" id="UP000515317">
    <property type="component" value="Chromosome"/>
</dbReference>
<protein>
    <submittedName>
        <fullName evidence="6">FMN reductase</fullName>
    </submittedName>
</protein>
<dbReference type="KEGG" id="tso:IZ6_11730"/>
<evidence type="ECO:0000313" key="7">
    <source>
        <dbReference type="Proteomes" id="UP000515317"/>
    </source>
</evidence>
<gene>
    <name evidence="6" type="ORF">IZ6_11730</name>
</gene>
<dbReference type="GO" id="GO:0016491">
    <property type="term" value="F:oxidoreductase activity"/>
    <property type="evidence" value="ECO:0007669"/>
    <property type="project" value="UniProtKB-KW"/>
</dbReference>
<dbReference type="SUPFAM" id="SSF52218">
    <property type="entry name" value="Flavoproteins"/>
    <property type="match status" value="1"/>
</dbReference>
<dbReference type="InterPro" id="IPR029039">
    <property type="entry name" value="Flavoprotein-like_sf"/>
</dbReference>
<dbReference type="Pfam" id="PF03358">
    <property type="entry name" value="FMN_red"/>
    <property type="match status" value="1"/>
</dbReference>
<evidence type="ECO:0000313" key="6">
    <source>
        <dbReference type="EMBL" id="BCJ90438.1"/>
    </source>
</evidence>
<comment type="similarity">
    <text evidence="1">Belongs to the SsuE family.</text>
</comment>
<keyword evidence="2" id="KW-0285">Flavoprotein</keyword>
<dbReference type="InterPro" id="IPR005025">
    <property type="entry name" value="FMN_Rdtase-like_dom"/>
</dbReference>
<keyword evidence="4" id="KW-0560">Oxidoreductase</keyword>
<name>A0A6S6QVA5_9HYPH</name>
<reference evidence="6 7" key="1">
    <citation type="submission" date="2020-08" db="EMBL/GenBank/DDBJ databases">
        <title>Genome sequence of Rhizobiales bacterium strain IZ6.</title>
        <authorList>
            <person name="Nakai R."/>
            <person name="Naganuma T."/>
        </authorList>
    </citation>
    <scope>NUCLEOTIDE SEQUENCE [LARGE SCALE GENOMIC DNA]</scope>
    <source>
        <strain evidence="6 7">IZ6</strain>
    </source>
</reference>
<evidence type="ECO:0000256" key="3">
    <source>
        <dbReference type="ARBA" id="ARBA00022643"/>
    </source>
</evidence>
<dbReference type="PANTHER" id="PTHR43408">
    <property type="entry name" value="FMN REDUCTASE (NADPH)"/>
    <property type="match status" value="1"/>
</dbReference>
<evidence type="ECO:0000256" key="1">
    <source>
        <dbReference type="ARBA" id="ARBA00005990"/>
    </source>
</evidence>
<proteinExistence type="inferred from homology"/>
<accession>A0A6S6QVA5</accession>
<evidence type="ECO:0000259" key="5">
    <source>
        <dbReference type="Pfam" id="PF03358"/>
    </source>
</evidence>
<dbReference type="EMBL" id="AP023361">
    <property type="protein sequence ID" value="BCJ90438.1"/>
    <property type="molecule type" value="Genomic_DNA"/>
</dbReference>